<sequence>MNELIVKSSQLTMSTRLIAELTGKEHFHVKRDCETMFSELDLDPKGYIQNWIHPQNGQTYTEYLLPKNLVETLITGYSIKLRYQVIQRLHELENCAKSAVPQTFSEALQLAADQAKQLELAAPKVTYYDTVVERSTLLNASQVAQKIKMSAIKMNKILDSLNVYHRGVKRARLFQQWFIDKGLGEVKQTELGFSQPMFTTLGEAWVIEKLVSEGVLEA</sequence>
<evidence type="ECO:0000313" key="2">
    <source>
        <dbReference type="EMBL" id="QOW46488.1"/>
    </source>
</evidence>
<dbReference type="EMBL" id="CP048659">
    <property type="protein sequence ID" value="QOW46488.1"/>
    <property type="molecule type" value="Genomic_DNA"/>
</dbReference>
<dbReference type="AlphaFoldDB" id="A0A7S6VX29"/>
<keyword evidence="2" id="KW-0238">DNA-binding</keyword>
<proteinExistence type="predicted"/>
<keyword evidence="3" id="KW-1185">Reference proteome</keyword>
<gene>
    <name evidence="2" type="ORF">G0028_11610</name>
</gene>
<dbReference type="InterPro" id="IPR005039">
    <property type="entry name" value="Ant_C"/>
</dbReference>
<name>A0A7S6VX29_9GAMM</name>
<dbReference type="GO" id="GO:0003677">
    <property type="term" value="F:DNA binding"/>
    <property type="evidence" value="ECO:0007669"/>
    <property type="project" value="UniProtKB-KW"/>
</dbReference>
<dbReference type="Proteomes" id="UP000593966">
    <property type="component" value="Chromosome"/>
</dbReference>
<organism evidence="2 3">
    <name type="scientific">Acinetobacter piscicola</name>
    <dbReference type="NCBI Taxonomy" id="2006115"/>
    <lineage>
        <taxon>Bacteria</taxon>
        <taxon>Pseudomonadati</taxon>
        <taxon>Pseudomonadota</taxon>
        <taxon>Gammaproteobacteria</taxon>
        <taxon>Moraxellales</taxon>
        <taxon>Moraxellaceae</taxon>
        <taxon>Acinetobacter</taxon>
    </lineage>
</organism>
<dbReference type="RefSeq" id="WP_194088721.1">
    <property type="nucleotide sequence ID" value="NZ_CP048659.1"/>
</dbReference>
<accession>A0A7S6VX29</accession>
<protein>
    <submittedName>
        <fullName evidence="2">DNA-binding protein</fullName>
    </submittedName>
</protein>
<dbReference type="Pfam" id="PF09669">
    <property type="entry name" value="Phage_pRha"/>
    <property type="match status" value="1"/>
</dbReference>
<evidence type="ECO:0000313" key="3">
    <source>
        <dbReference type="Proteomes" id="UP000593966"/>
    </source>
</evidence>
<reference evidence="2 3" key="1">
    <citation type="submission" date="2020-02" db="EMBL/GenBank/DDBJ databases">
        <title>Tigecycline-resistant Acinetobacter species from pigs and migratory birds.</title>
        <authorList>
            <person name="Chen C."/>
            <person name="Sun J."/>
            <person name="Liao X.-P."/>
            <person name="Liu Y.-H."/>
        </authorList>
    </citation>
    <scope>NUCLEOTIDE SEQUENCE [LARGE SCALE GENOMIC DNA]</scope>
    <source>
        <strain evidence="2 3">YH12207_T</strain>
    </source>
</reference>
<feature type="domain" description="Antirepressor protein C-terminal" evidence="1">
    <location>
        <begin position="116"/>
        <end position="210"/>
    </location>
</feature>
<evidence type="ECO:0000259" key="1">
    <source>
        <dbReference type="Pfam" id="PF03374"/>
    </source>
</evidence>
<dbReference type="InterPro" id="IPR014054">
    <property type="entry name" value="Phage_regulatory_Rha"/>
</dbReference>
<dbReference type="Pfam" id="PF03374">
    <property type="entry name" value="ANT"/>
    <property type="match status" value="1"/>
</dbReference>